<proteinExistence type="predicted"/>
<gene>
    <name evidence="1" type="ORF">RHGRI_000905</name>
</gene>
<comment type="caution">
    <text evidence="1">The sequence shown here is derived from an EMBL/GenBank/DDBJ whole genome shotgun (WGS) entry which is preliminary data.</text>
</comment>
<dbReference type="Proteomes" id="UP000823749">
    <property type="component" value="Chromosome 1"/>
</dbReference>
<protein>
    <submittedName>
        <fullName evidence="1">Uncharacterized protein</fullName>
    </submittedName>
</protein>
<reference evidence="1" key="1">
    <citation type="submission" date="2020-08" db="EMBL/GenBank/DDBJ databases">
        <title>Plant Genome Project.</title>
        <authorList>
            <person name="Zhang R.-G."/>
        </authorList>
    </citation>
    <scope>NUCLEOTIDE SEQUENCE</scope>
    <source>
        <strain evidence="1">WSP0</strain>
        <tissue evidence="1">Leaf</tissue>
    </source>
</reference>
<accession>A0AAV6LIC4</accession>
<keyword evidence="2" id="KW-1185">Reference proteome</keyword>
<name>A0AAV6LIC4_9ERIC</name>
<evidence type="ECO:0000313" key="2">
    <source>
        <dbReference type="Proteomes" id="UP000823749"/>
    </source>
</evidence>
<dbReference type="AlphaFoldDB" id="A0AAV6LIC4"/>
<dbReference type="EMBL" id="JACTNZ010000001">
    <property type="protein sequence ID" value="KAG5564863.1"/>
    <property type="molecule type" value="Genomic_DNA"/>
</dbReference>
<sequence>MRITTKVETCEELSFWTEFEYKDEPLLVCFPPCENYVPNNDPPIVKGILSDLYEVRTMISLGSTDTPETLPYPYRVWVRRGYGKIIPGTFGIFGYSKGTPSVRLGYFTGTTWVLCRSNLTEEEEEEEEEEEREIPALMQQLVFNLDSCSSSCNRRKKKRKKQTCRSQLCDIIHQINEIIKRQKYAFHDIVPLNDANNGTDIRNWITRLPLDHDYGESDENQSIYRFLIYNDDVQVQFSYKLNGVAHYLRTAYVHMRDREKEKPPREVLNYILGMYPDVLPNSHYLCQNLDEDMWSWHNFGADIIKLLSDGPTRYKGFKVICP</sequence>
<evidence type="ECO:0000313" key="1">
    <source>
        <dbReference type="EMBL" id="KAG5564863.1"/>
    </source>
</evidence>
<organism evidence="1 2">
    <name type="scientific">Rhododendron griersonianum</name>
    <dbReference type="NCBI Taxonomy" id="479676"/>
    <lineage>
        <taxon>Eukaryota</taxon>
        <taxon>Viridiplantae</taxon>
        <taxon>Streptophyta</taxon>
        <taxon>Embryophyta</taxon>
        <taxon>Tracheophyta</taxon>
        <taxon>Spermatophyta</taxon>
        <taxon>Magnoliopsida</taxon>
        <taxon>eudicotyledons</taxon>
        <taxon>Gunneridae</taxon>
        <taxon>Pentapetalae</taxon>
        <taxon>asterids</taxon>
        <taxon>Ericales</taxon>
        <taxon>Ericaceae</taxon>
        <taxon>Ericoideae</taxon>
        <taxon>Rhodoreae</taxon>
        <taxon>Rhododendron</taxon>
    </lineage>
</organism>